<keyword evidence="6" id="KW-1185">Reference proteome</keyword>
<evidence type="ECO:0000313" key="6">
    <source>
        <dbReference type="Proteomes" id="UP001190640"/>
    </source>
</evidence>
<evidence type="ECO:0000313" key="7">
    <source>
        <dbReference type="RefSeq" id="XP_054831716.1"/>
    </source>
</evidence>
<keyword evidence="2" id="KW-0539">Nucleus</keyword>
<feature type="compositionally biased region" description="Acidic residues" evidence="3">
    <location>
        <begin position="1285"/>
        <end position="1299"/>
    </location>
</feature>
<name>A0AA97J693_EUBMA</name>
<dbReference type="Pfam" id="PF13934">
    <property type="entry name" value="ELYS"/>
    <property type="match status" value="1"/>
</dbReference>
<dbReference type="PANTHER" id="PTHR21583">
    <property type="entry name" value="ELYS PROTEIN"/>
    <property type="match status" value="1"/>
</dbReference>
<feature type="compositionally biased region" description="Basic residues" evidence="3">
    <location>
        <begin position="2277"/>
        <end position="2287"/>
    </location>
</feature>
<dbReference type="InterPro" id="IPR025151">
    <property type="entry name" value="ELYS_dom"/>
</dbReference>
<dbReference type="Pfam" id="PF16687">
    <property type="entry name" value="ELYS-bb"/>
    <property type="match status" value="1"/>
</dbReference>
<feature type="compositionally biased region" description="Polar residues" evidence="3">
    <location>
        <begin position="1984"/>
        <end position="1993"/>
    </location>
</feature>
<dbReference type="PANTHER" id="PTHR21583:SF8">
    <property type="entry name" value="PROTEIN ELYS"/>
    <property type="match status" value="1"/>
</dbReference>
<dbReference type="SUPFAM" id="SSF50978">
    <property type="entry name" value="WD40 repeat-like"/>
    <property type="match status" value="1"/>
</dbReference>
<evidence type="ECO:0000256" key="2">
    <source>
        <dbReference type="ARBA" id="ARBA00023242"/>
    </source>
</evidence>
<feature type="domain" description="ELYS beta-propeller" evidence="5">
    <location>
        <begin position="1"/>
        <end position="489"/>
    </location>
</feature>
<dbReference type="GeneID" id="129327252"/>
<comment type="subcellular location">
    <subcellularLocation>
        <location evidence="1">Nucleus</location>
    </subcellularLocation>
</comment>
<dbReference type="InterPro" id="IPR052620">
    <property type="entry name" value="ELYS/MEL-28_NucAsmblyFactor"/>
</dbReference>
<sequence>MRDLTAHVTSSLLQFPEVTVQALGEDEITLDPVLNGAFTGGRSGLACLVCGPQLEVINPVTGQRLSAYRFSGVNEQPPTILAVKEFSWQKRTGLLIGLEETEGSVLCLYDLGISRVVKAVVLPGRVTAIEPIINHGGASLTTQHLHQSLRWLFGVAAVVTDVGHVLLIDLCLDDLSCSQNEIEASDLEVITGIPPEIPQIREAITRKGRHLCFQLLNPSGTSVRTLSYIHRINQLIVGFSDGYLSLWNMKNLKKEYHSQLEGGRIPVYAVTFQEPENDPRNCCYLWAVQSTQESEGDVVSLHLLQLAFSDRRPLASGQIMYEGLEYCEERYSLDLTGGVFSLRGQTSNTKLIGCQTIEKFRSHVDREDSINEVVSPDTSVSVFSWQVNTYGQGKPSTYLGVFDINRWYHAQMPDSLRPGEFLHNCPYFALWSLDSVVSMTNPHRILDILVHDRSLSRGVPPSYPPPEQFFNPSTYNFDATCLLNCGVVHITCTGFQKDTLHFLKLSGGSLNETIPDSYNRCLIAGLLSPRFIDVQPSSLTQEEQLEAVLSAAVQTSSLGLLTSCIKQWTMEEQPDSAPNLRFVLEWTWNKVINTKEEFVRLCVPLFDGSSNFIDPQTLQSLQHCELLLSNLYTVLNCFVTEAQELTEKGITDLTNKQAVTSILLQYVQVVIWFCRSGLLPEGLDEDMQLSKPFYSYQNIQRFCVTSRQKLERSSRGKWNPDCLMIDGMICQLGDTITKLWQRDDGGTGKYPPPTLHALLDLYMLENTEELYKHAITIYLLLDIMHSCPNKTNTTVDSFPTAFAVPVGLVNLIQGYWCLDHSDYENSLTYLFHPTTIKLPWQHMRIIQVFMCQGEHRRALRYIQMMKPSLTSSSEVALHLTVLLFNSCMVEAWSVLRQHSTRLNVEGMLKHVYEVCQELGLMEDLLKLPFTDTEQECLEKFLQTSADVHNHEFLLVHHLQRANYVPALQLNQSLKINLLNDRDPRWRERSVARNSILEQYGKVLPRVQRKLAVERAKPYHLPSSLRREVLRPKPLSTIAKHVATGNVITKATFISNVLSKIGEVWMGAEQKRKSFQNDSTEEQPSRLDCCADTELPDPFVGTPVTKSLRKCSRLLDLVVQPVGLCSPPLGSNLQVSPRASCMLSSPLRSNPRCSMLLHKNLTSAPELKLLETPAVVKRAKALTSTSSSGFPGFTPQSILRSSLRTTPLATPTASPGRSITPPLRAKETKISFMEERKTSEWTARVTNHKTRHSVVSSECDLEAHMEDIWSETREVPSFPSCSAQEDHEETDLSTESIPEDNLDKSEPFVETSNISLKMDQTTLEYHEAKSRGDTGNIIAYLHSDYSNEDVLNISESAERKGNEITESESLQMEPRTSSDVEQLAGFPEKKEEGCGTFPEDEVLAIDHLNAIQDPVVSSHVPSNRSETLILESSMPPLLEDNRLFSETSTKALEPAGADAKSVISILDSEDIASIYSKTEFEEKEAAVLEERTEETIKESLVEETPSTSRTKNQEANLLQGGTPTIQVSETIVETLPNSEQCPANTVQYQHNCEAVEQEAACELLDKDAGECSFSEGEELLIPQDNFTLILEGDEEAEIGETTAMLSFPLKSASPKSEGECINNTESNNQECITNAVSTVTSDQISQNTTRELPYVPEPIKMAIAENLLDVIKDTRNKEFSSEVVEQSIHESISKKILSSPKDPLRNISDINQEMKINQVENIVTSSTGTTEQMAVGLNVLLPDVQPLTETSKPDTLVLPTPRRSTRRGKDTSNIPENHSHRSKRKHHKQQPPHALNFPVAGTKETGGCNLEISTNVHPSPQEFQATITTRRRVRKLKEIESEFHKHPNEQPTSSIKRTSKNTRSLAGDQEGNQFIIDHTIQMTVNPKSARKLKTIAFKLAENVISDQEAESEQERLSVTPKRGQLKKHRILKVSAHTETQSEKLQLSTPVRRGRSRGSSLLKAIFEDSTQPREPQLPTPTRQEKVQSGSRTENVSDQETEVIEQPVRRKRGRPRKNPLNASADSKLDLSLLSSPPPPQINVTSFVPSRRTTRSAALNKSTAIAGLSSLQETTVHTTKRRSTRVKSTSIEKTEVKKSVSEEQSDELASVRSSERRQSKMTAIRKKCELASLPEENSEMKHLPQDTDNAEKLQIMDMTKLRLGEMQRTMAHHGSHVKRTRYSKKNIKSSLSLDGDEAFFFSPPLTKLTEKSKDEKVMTPVQLKDLDADLASRFVFSPPVLRSKKKQVSSISRIVEELELPIKEEDDAISIETLEKQKVKRSRAKRSRATKTTKLIGKDGSWSPPPMEIKFISPFGTPVDGAKSKQKEPVDKAEKAIKKTVSRRRLSSYPKPVVRKKML</sequence>
<feature type="domain" description="ELYS-like" evidence="4">
    <location>
        <begin position="722"/>
        <end position="943"/>
    </location>
</feature>
<dbReference type="RefSeq" id="XP_054831716.1">
    <property type="nucleotide sequence ID" value="XM_054975741.1"/>
</dbReference>
<evidence type="ECO:0000256" key="3">
    <source>
        <dbReference type="SAM" id="MobiDB-lite"/>
    </source>
</evidence>
<reference evidence="7" key="1">
    <citation type="submission" date="2025-08" db="UniProtKB">
        <authorList>
            <consortium name="RefSeq"/>
        </authorList>
    </citation>
    <scope>IDENTIFICATION</scope>
    <source>
        <tissue evidence="7">Blood</tissue>
    </source>
</reference>
<feature type="region of interest" description="Disordered" evidence="3">
    <location>
        <begin position="1905"/>
        <end position="2051"/>
    </location>
</feature>
<feature type="region of interest" description="Disordered" evidence="3">
    <location>
        <begin position="1844"/>
        <end position="1864"/>
    </location>
</feature>
<dbReference type="KEGG" id="emc:129327252"/>
<feature type="compositionally biased region" description="Basic residues" evidence="3">
    <location>
        <begin position="1779"/>
        <end position="1789"/>
    </location>
</feature>
<evidence type="ECO:0000259" key="4">
    <source>
        <dbReference type="Pfam" id="PF13934"/>
    </source>
</evidence>
<accession>A0AA97J693</accession>
<feature type="compositionally biased region" description="Polar residues" evidence="3">
    <location>
        <begin position="1848"/>
        <end position="1863"/>
    </location>
</feature>
<gene>
    <name evidence="7" type="primary">AHCTF1</name>
</gene>
<dbReference type="Proteomes" id="UP001190640">
    <property type="component" value="Chromosome 1"/>
</dbReference>
<dbReference type="GO" id="GO:0005634">
    <property type="term" value="C:nucleus"/>
    <property type="evidence" value="ECO:0007669"/>
    <property type="project" value="UniProtKB-SubCell"/>
</dbReference>
<feature type="compositionally biased region" description="Basic and acidic residues" evidence="3">
    <location>
        <begin position="2086"/>
        <end position="2097"/>
    </location>
</feature>
<dbReference type="InterPro" id="IPR032040">
    <property type="entry name" value="ELYS-bb"/>
</dbReference>
<protein>
    <submittedName>
        <fullName evidence="7">Protein ELYS isoform X1</fullName>
    </submittedName>
</protein>
<feature type="region of interest" description="Disordered" evidence="3">
    <location>
        <begin position="2277"/>
        <end position="2355"/>
    </location>
</feature>
<feature type="region of interest" description="Disordered" evidence="3">
    <location>
        <begin position="2072"/>
        <end position="2119"/>
    </location>
</feature>
<proteinExistence type="predicted"/>
<feature type="region of interest" description="Disordered" evidence="3">
    <location>
        <begin position="1748"/>
        <end position="1792"/>
    </location>
</feature>
<feature type="region of interest" description="Disordered" evidence="3">
    <location>
        <begin position="1274"/>
        <end position="1304"/>
    </location>
</feature>
<dbReference type="InterPro" id="IPR036322">
    <property type="entry name" value="WD40_repeat_dom_sf"/>
</dbReference>
<feature type="compositionally biased region" description="Polar residues" evidence="3">
    <location>
        <begin position="1935"/>
        <end position="1947"/>
    </location>
</feature>
<evidence type="ECO:0000256" key="1">
    <source>
        <dbReference type="ARBA" id="ARBA00004123"/>
    </source>
</evidence>
<evidence type="ECO:0000259" key="5">
    <source>
        <dbReference type="Pfam" id="PF16687"/>
    </source>
</evidence>
<dbReference type="CTD" id="25909"/>
<feature type="compositionally biased region" description="Basic and acidic residues" evidence="3">
    <location>
        <begin position="2318"/>
        <end position="2333"/>
    </location>
</feature>
<organism evidence="6 7">
    <name type="scientific">Eublepharis macularius</name>
    <name type="common">Leopard gecko</name>
    <name type="synonym">Cyrtodactylus macularius</name>
    <dbReference type="NCBI Taxonomy" id="481883"/>
    <lineage>
        <taxon>Eukaryota</taxon>
        <taxon>Metazoa</taxon>
        <taxon>Chordata</taxon>
        <taxon>Craniata</taxon>
        <taxon>Vertebrata</taxon>
        <taxon>Euteleostomi</taxon>
        <taxon>Lepidosauria</taxon>
        <taxon>Squamata</taxon>
        <taxon>Bifurcata</taxon>
        <taxon>Gekkota</taxon>
        <taxon>Eublepharidae</taxon>
        <taxon>Eublepharinae</taxon>
        <taxon>Eublepharis</taxon>
    </lineage>
</organism>